<evidence type="ECO:0000313" key="7">
    <source>
        <dbReference type="Proteomes" id="UP000283513"/>
    </source>
</evidence>
<dbReference type="STRING" id="166486.ERS852572_02351"/>
<dbReference type="Proteomes" id="UP000284051">
    <property type="component" value="Unassembled WGS sequence"/>
</dbReference>
<evidence type="ECO:0000313" key="2">
    <source>
        <dbReference type="EMBL" id="CUN19005.1"/>
    </source>
</evidence>
<evidence type="ECO:0000313" key="3">
    <source>
        <dbReference type="EMBL" id="MTR84518.1"/>
    </source>
</evidence>
<dbReference type="Pfam" id="PF18980">
    <property type="entry name" value="DUF5716_C"/>
    <property type="match status" value="1"/>
</dbReference>
<reference evidence="7 8" key="2">
    <citation type="submission" date="2018-08" db="EMBL/GenBank/DDBJ databases">
        <title>A genome reference for cultivated species of the human gut microbiota.</title>
        <authorList>
            <person name="Zou Y."/>
            <person name="Xue W."/>
            <person name="Luo G."/>
        </authorList>
    </citation>
    <scope>NUCLEOTIDE SEQUENCE [LARGE SCALE GENOMIC DNA]</scope>
    <source>
        <strain evidence="5 8">AM22-21LB</strain>
        <strain evidence="4 7">AM37-1AC</strain>
    </source>
</reference>
<protein>
    <recommendedName>
        <fullName evidence="1">DUF5716 domain-containing protein</fullName>
    </recommendedName>
</protein>
<organism evidence="2 6">
    <name type="scientific">Roseburia intestinalis</name>
    <dbReference type="NCBI Taxonomy" id="166486"/>
    <lineage>
        <taxon>Bacteria</taxon>
        <taxon>Bacillati</taxon>
        <taxon>Bacillota</taxon>
        <taxon>Clostridia</taxon>
        <taxon>Lachnospirales</taxon>
        <taxon>Lachnospiraceae</taxon>
        <taxon>Roseburia</taxon>
    </lineage>
</organism>
<evidence type="ECO:0000313" key="6">
    <source>
        <dbReference type="Proteomes" id="UP000095350"/>
    </source>
</evidence>
<dbReference type="EMBL" id="WNAJ01000004">
    <property type="protein sequence ID" value="MTR84518.1"/>
    <property type="molecule type" value="Genomic_DNA"/>
</dbReference>
<dbReference type="Gene3D" id="3.30.420.40">
    <property type="match status" value="1"/>
</dbReference>
<dbReference type="InterPro" id="IPR043770">
    <property type="entry name" value="DUF5716_C"/>
</dbReference>
<evidence type="ECO:0000313" key="8">
    <source>
        <dbReference type="Proteomes" id="UP000284051"/>
    </source>
</evidence>
<reference evidence="2 6" key="1">
    <citation type="submission" date="2015-09" db="EMBL/GenBank/DDBJ databases">
        <authorList>
            <consortium name="Pathogen Informatics"/>
        </authorList>
    </citation>
    <scope>NUCLEOTIDE SEQUENCE [LARGE SCALE GENOMIC DNA]</scope>
    <source>
        <strain evidence="2 6">2789STDY5834960</strain>
    </source>
</reference>
<evidence type="ECO:0000259" key="1">
    <source>
        <dbReference type="Pfam" id="PF18980"/>
    </source>
</evidence>
<evidence type="ECO:0000313" key="9">
    <source>
        <dbReference type="Proteomes" id="UP000478483"/>
    </source>
</evidence>
<accession>A0A173UY83</accession>
<dbReference type="PaxDb" id="166486-ERS852572_02351"/>
<dbReference type="OrthoDB" id="1918132at2"/>
<dbReference type="Proteomes" id="UP000095350">
    <property type="component" value="Unassembled WGS sequence"/>
</dbReference>
<sequence>MEKTSYYLGIDLDNDNAVISYFQLNMKEPETVSTVAGSEVYQIPLILAKKHGIGQWFIGEEAKRLALLQGEEAVSGLLQAALAGKEFFIEGETYKAQELLALYIKKLVYLAGKLGNPVIPDFLVITLEQLSREVTELFLQVAERIGIPEGKLTLIDRRESFYYFAFSQQKELWLHDVCLFDNRGDEVWCRRLERDQRTMPQLVTISEEQRNIDRANKDASFLKIVSEVTGGHIVSAVYLTGDGFDGEWMKESLSFLCKGRRVFMGKNLYSKGACYAAARKCMTEENSWQFVYMGDNEMKVNVSLKVQSQGKTEFFTLISAGDNWYETVGECEVLLDGSNEIDFWLQLPNSKEAKIEKLTLADLPERPPRTTRLRIKAQPVSDMEVKIRIKDLGFGEIFKSSDKTWEYMMSLENVQ</sequence>
<dbReference type="RefSeq" id="WP_022112332.1">
    <property type="nucleotide sequence ID" value="NZ_CABIYH010000017.1"/>
</dbReference>
<gene>
    <name evidence="5" type="ORF">DW264_03160</name>
    <name evidence="4" type="ORF">DW856_17430</name>
    <name evidence="2" type="ORF">ERS852572_02351</name>
    <name evidence="3" type="ORF">GMD50_05480</name>
</gene>
<name>A0A173UY83_9FIRM</name>
<dbReference type="Proteomes" id="UP000283513">
    <property type="component" value="Unassembled WGS sequence"/>
</dbReference>
<reference evidence="3 9" key="3">
    <citation type="journal article" date="2019" name="Nat. Med.">
        <title>A library of human gut bacterial isolates paired with longitudinal multiomics data enables mechanistic microbiome research.</title>
        <authorList>
            <person name="Poyet M."/>
            <person name="Groussin M."/>
            <person name="Gibbons S.M."/>
            <person name="Avila-Pacheco J."/>
            <person name="Jiang X."/>
            <person name="Kearney S.M."/>
            <person name="Perrotta A.R."/>
            <person name="Berdy B."/>
            <person name="Zhao S."/>
            <person name="Lieberman T.D."/>
            <person name="Swanson P.K."/>
            <person name="Smith M."/>
            <person name="Roesemann S."/>
            <person name="Alexander J.E."/>
            <person name="Rich S.A."/>
            <person name="Livny J."/>
            <person name="Vlamakis H."/>
            <person name="Clish C."/>
            <person name="Bullock K."/>
            <person name="Deik A."/>
            <person name="Scott J."/>
            <person name="Pierce K.A."/>
            <person name="Xavier R.J."/>
            <person name="Alm E.J."/>
        </authorList>
    </citation>
    <scope>NUCLEOTIDE SEQUENCE [LARGE SCALE GENOMIC DNA]</scope>
    <source>
        <strain evidence="3 9">BIOML-A1</strain>
    </source>
</reference>
<proteinExistence type="predicted"/>
<evidence type="ECO:0000313" key="5">
    <source>
        <dbReference type="EMBL" id="RHG30474.1"/>
    </source>
</evidence>
<evidence type="ECO:0000313" key="4">
    <source>
        <dbReference type="EMBL" id="RHC13283.1"/>
    </source>
</evidence>
<dbReference type="EMBL" id="CYXZ01000017">
    <property type="protein sequence ID" value="CUN19005.1"/>
    <property type="molecule type" value="Genomic_DNA"/>
</dbReference>
<dbReference type="EMBL" id="QSHO01000021">
    <property type="protein sequence ID" value="RHC13283.1"/>
    <property type="molecule type" value="Genomic_DNA"/>
</dbReference>
<feature type="domain" description="DUF5716" evidence="1">
    <location>
        <begin position="123"/>
        <end position="411"/>
    </location>
</feature>
<dbReference type="GeneID" id="61433584"/>
<dbReference type="Proteomes" id="UP000478483">
    <property type="component" value="Unassembled WGS sequence"/>
</dbReference>
<dbReference type="EMBL" id="QRID01000002">
    <property type="protein sequence ID" value="RHG30474.1"/>
    <property type="molecule type" value="Genomic_DNA"/>
</dbReference>
<dbReference type="AlphaFoldDB" id="A0A173UY83"/>